<dbReference type="EMBL" id="QGHA01000013">
    <property type="protein sequence ID" value="PWK71480.1"/>
    <property type="molecule type" value="Genomic_DNA"/>
</dbReference>
<name>A0A316H051_9SPHI</name>
<reference evidence="1 2" key="1">
    <citation type="submission" date="2018-05" db="EMBL/GenBank/DDBJ databases">
        <title>Genomic Encyclopedia of Archaeal and Bacterial Type Strains, Phase II (KMG-II): from individual species to whole genera.</title>
        <authorList>
            <person name="Goeker M."/>
        </authorList>
    </citation>
    <scope>NUCLEOTIDE SEQUENCE [LARGE SCALE GENOMIC DNA]</scope>
    <source>
        <strain evidence="1 2">DSM 19975</strain>
    </source>
</reference>
<dbReference type="RefSeq" id="WP_109609837.1">
    <property type="nucleotide sequence ID" value="NZ_QGHA01000013.1"/>
</dbReference>
<dbReference type="AlphaFoldDB" id="A0A316H051"/>
<proteinExistence type="predicted"/>
<comment type="caution">
    <text evidence="1">The sequence shown here is derived from an EMBL/GenBank/DDBJ whole genome shotgun (WGS) entry which is preliminary data.</text>
</comment>
<dbReference type="Proteomes" id="UP000245678">
    <property type="component" value="Unassembled WGS sequence"/>
</dbReference>
<accession>A0A316H051</accession>
<protein>
    <submittedName>
        <fullName evidence="1">Uncharacterized protein</fullName>
    </submittedName>
</protein>
<sequence length="219" mass="24351">MKVENPAALRFILEDELYLLNADKALYEKAVEPVPAETPVAPPQNISTPPAVTTAVIPEPVTAEAAPVVNIPTPSITIPSIAPEPTAEIKTQDTGFKYMGKNLQHFLVFTHYTDAEFIRPEHWAALENILKRKGYSPDDVAILNTATYSATKFSEFKVFFKPVKVLLLGAEALPPDLKVLKPNKPVTSNGITALYSYSFNDMMDNVEYKKIFWEQVKTL</sequence>
<evidence type="ECO:0000313" key="1">
    <source>
        <dbReference type="EMBL" id="PWK71480.1"/>
    </source>
</evidence>
<gene>
    <name evidence="1" type="ORF">LX99_04504</name>
</gene>
<evidence type="ECO:0000313" key="2">
    <source>
        <dbReference type="Proteomes" id="UP000245678"/>
    </source>
</evidence>
<organism evidence="1 2">
    <name type="scientific">Mucilaginibacter oryzae</name>
    <dbReference type="NCBI Taxonomy" id="468058"/>
    <lineage>
        <taxon>Bacteria</taxon>
        <taxon>Pseudomonadati</taxon>
        <taxon>Bacteroidota</taxon>
        <taxon>Sphingobacteriia</taxon>
        <taxon>Sphingobacteriales</taxon>
        <taxon>Sphingobacteriaceae</taxon>
        <taxon>Mucilaginibacter</taxon>
    </lineage>
</organism>
<keyword evidence="2" id="KW-1185">Reference proteome</keyword>